<dbReference type="EMBL" id="LPWE01000002">
    <property type="protein sequence ID" value="ODR97199.1"/>
    <property type="molecule type" value="Genomic_DNA"/>
</dbReference>
<evidence type="ECO:0000313" key="4">
    <source>
        <dbReference type="Proteomes" id="UP000094172"/>
    </source>
</evidence>
<organism evidence="3 4">
    <name type="scientific">Methyloceanibacter stevinii</name>
    <dbReference type="NCBI Taxonomy" id="1774970"/>
    <lineage>
        <taxon>Bacteria</taxon>
        <taxon>Pseudomonadati</taxon>
        <taxon>Pseudomonadota</taxon>
        <taxon>Alphaproteobacteria</taxon>
        <taxon>Hyphomicrobiales</taxon>
        <taxon>Hyphomicrobiaceae</taxon>
        <taxon>Methyloceanibacter</taxon>
    </lineage>
</organism>
<evidence type="ECO:0000256" key="2">
    <source>
        <dbReference type="SAM" id="MobiDB-lite"/>
    </source>
</evidence>
<evidence type="ECO:0000313" key="3">
    <source>
        <dbReference type="EMBL" id="ODR97199.1"/>
    </source>
</evidence>
<sequence length="464" mass="51123">MIEWFMFGALGFFLGCLLGLMLAPPLWNRAVKLTTRRLEATMPMTLAEIQADKDQIRADFAIQLRKVEVALEKSKEKAARELIEANKRRVEIQKLNGNLEAAQGELHEAENANRVLQQTIKRRLPDLDARLKAAKKALSDLETVNAELRTTVASQSDALKIARGTVHNQRADIDQLRMSLESGSAAGRGSAKNDARAVAESQRLAAELSRAKEELGRVRTSSDEIAFLRRELNHLASQILNAARTQPPAWQSAAAAQAVVQNEPEEESELNVGVEDETPAMPVAYAGNGAAEPATQFEETAYAESPEQQAPYVEEQAAETYASEENYAAEPGQYVEAGHQAEEAETAYHAEEAQPAEPVQEERDYAAELFDGEDEYEVEEDYETYEIQGHYASQGDEEGEAEEHAGEDEHDEAVEEAGGEEEDEAQGLSRRFAARRAKRQSQKSGGSLTSRLRGLVADSPEKRG</sequence>
<evidence type="ECO:0000256" key="1">
    <source>
        <dbReference type="SAM" id="Coils"/>
    </source>
</evidence>
<name>A0A1E3VUK8_9HYPH</name>
<keyword evidence="1" id="KW-0175">Coiled coil</keyword>
<dbReference type="RefSeq" id="WP_069443197.1">
    <property type="nucleotide sequence ID" value="NZ_LPWE01000002.1"/>
</dbReference>
<dbReference type="STRING" id="1774970.AUC70_13140"/>
<feature type="region of interest" description="Disordered" evidence="2">
    <location>
        <begin position="336"/>
        <end position="361"/>
    </location>
</feature>
<feature type="region of interest" description="Disordered" evidence="2">
    <location>
        <begin position="383"/>
        <end position="464"/>
    </location>
</feature>
<feature type="compositionally biased region" description="Acidic residues" evidence="2">
    <location>
        <begin position="395"/>
        <end position="425"/>
    </location>
</feature>
<feature type="coiled-coil region" evidence="1">
    <location>
        <begin position="68"/>
        <end position="151"/>
    </location>
</feature>
<dbReference type="Proteomes" id="UP000094172">
    <property type="component" value="Unassembled WGS sequence"/>
</dbReference>
<gene>
    <name evidence="3" type="ORF">AUC70_13140</name>
</gene>
<dbReference type="AlphaFoldDB" id="A0A1E3VUK8"/>
<feature type="compositionally biased region" description="Basic residues" evidence="2">
    <location>
        <begin position="432"/>
        <end position="441"/>
    </location>
</feature>
<protein>
    <submittedName>
        <fullName evidence="3">Uncharacterized protein</fullName>
    </submittedName>
</protein>
<comment type="caution">
    <text evidence="3">The sequence shown here is derived from an EMBL/GenBank/DDBJ whole genome shotgun (WGS) entry which is preliminary data.</text>
</comment>
<accession>A0A1E3VUK8</accession>
<feature type="compositionally biased region" description="Basic and acidic residues" evidence="2">
    <location>
        <begin position="339"/>
        <end position="352"/>
    </location>
</feature>
<reference evidence="3 4" key="1">
    <citation type="journal article" date="2016" name="Environ. Microbiol.">
        <title>New Methyloceanibacter diversity from North Sea sediments includes methanotroph containing solely the soluble methane monooxygenase.</title>
        <authorList>
            <person name="Vekeman B."/>
            <person name="Kerckhof F.M."/>
            <person name="Cremers G."/>
            <person name="de Vos P."/>
            <person name="Vandamme P."/>
            <person name="Boon N."/>
            <person name="Op den Camp H.J."/>
            <person name="Heylen K."/>
        </authorList>
    </citation>
    <scope>NUCLEOTIDE SEQUENCE [LARGE SCALE GENOMIC DNA]</scope>
    <source>
        <strain evidence="3 4">R-67176</strain>
    </source>
</reference>
<proteinExistence type="predicted"/>
<keyword evidence="4" id="KW-1185">Reference proteome</keyword>